<comment type="catalytic activity">
    <reaction evidence="8">
        <text>L-threonyl-[protein] + ATP = O-phospho-L-threonyl-[protein] + ADP + H(+)</text>
        <dbReference type="Rhea" id="RHEA:46608"/>
        <dbReference type="Rhea" id="RHEA-COMP:11060"/>
        <dbReference type="Rhea" id="RHEA-COMP:11605"/>
        <dbReference type="ChEBI" id="CHEBI:15378"/>
        <dbReference type="ChEBI" id="CHEBI:30013"/>
        <dbReference type="ChEBI" id="CHEBI:30616"/>
        <dbReference type="ChEBI" id="CHEBI:61977"/>
        <dbReference type="ChEBI" id="CHEBI:456216"/>
        <dbReference type="EC" id="2.7.11.1"/>
    </reaction>
</comment>
<sequence length="639" mass="74396">MKQRPTTAKVPVTIDTKDIHQLYELDSRQYQLIGSNLSHFIILNELGKGSFGVVYKVKSTYDGLIYVLKKINLTHLKPKQQAEALKEAQLLRTLKHPNIISYYVSFIEQDNLCIVMEYAEGGDLQKLLKDYKEKRKCLKEPTIWEMSRELTQAIQHLHESNIIHRDIKTLNVFLTKDKHVKLGDLGVSKIFNSETALDGTRVGTPLYLAPELVQHQPYDYKVDIWALGCIVFQLATLEPPFQGENLITLGYSIVNHSPKPLPSQYSIQLSQFISKLLEKIPALRPINTLKRNAPNQKPHSIKYKQKSQIEDRTSSNPNQNQHHYQRPQTGNLNKQLAPSIEIDKVNKIKQSILLVEGNLDHILNGESNSKVYKQIEADKIIKAQQYQQMMREQSEKLEKEKLEKERLDKQREERMENEKQLRLEKQLSSQQKEKSNRLDRLIQQNQIQLDSNHNEYQLQKPIQKIQNNKVNLYIEDFDNKQSCDDQKSAFSAEKHLQIKFKYQKPINTYQSNIQIRPLSAQARSSFVNISSKSKLIPVLHHNQSAQETKKFTVLDLNPDLNEHSFHQEIPKSQPSLIIQPDTNEYQHINNKEISLNKAKENIRIKSVFTLQKTNKPFQNKSQEQTNKIIKHYTLKDLEE</sequence>
<dbReference type="GO" id="GO:0005524">
    <property type="term" value="F:ATP binding"/>
    <property type="evidence" value="ECO:0007669"/>
    <property type="project" value="UniProtKB-UniRule"/>
</dbReference>
<feature type="compositionally biased region" description="Basic and acidic residues" evidence="11">
    <location>
        <begin position="392"/>
        <end position="437"/>
    </location>
</feature>
<feature type="region of interest" description="Disordered" evidence="11">
    <location>
        <begin position="391"/>
        <end position="437"/>
    </location>
</feature>
<dbReference type="PANTHER" id="PTHR44899:SF3">
    <property type="entry name" value="SERINE_THREONINE-PROTEIN KINASE NEK1"/>
    <property type="match status" value="1"/>
</dbReference>
<dbReference type="AlphaFoldDB" id="A0A8S1V053"/>
<evidence type="ECO:0000256" key="3">
    <source>
        <dbReference type="ARBA" id="ARBA00022527"/>
    </source>
</evidence>
<evidence type="ECO:0000256" key="8">
    <source>
        <dbReference type="ARBA" id="ARBA00047899"/>
    </source>
</evidence>
<dbReference type="EMBL" id="CAJJDP010000053">
    <property type="protein sequence ID" value="CAD8169382.1"/>
    <property type="molecule type" value="Genomic_DNA"/>
</dbReference>
<dbReference type="InterPro" id="IPR000719">
    <property type="entry name" value="Prot_kinase_dom"/>
</dbReference>
<keyword evidence="6" id="KW-0418">Kinase</keyword>
<evidence type="ECO:0000256" key="9">
    <source>
        <dbReference type="ARBA" id="ARBA00048679"/>
    </source>
</evidence>
<keyword evidence="7 10" id="KW-0067">ATP-binding</keyword>
<comment type="caution">
    <text evidence="13">The sequence shown here is derived from an EMBL/GenBank/DDBJ whole genome shotgun (WGS) entry which is preliminary data.</text>
</comment>
<dbReference type="InterPro" id="IPR051131">
    <property type="entry name" value="NEK_Ser/Thr_kinase_NIMA"/>
</dbReference>
<dbReference type="OMA" id="PINTYQS"/>
<evidence type="ECO:0000256" key="4">
    <source>
        <dbReference type="ARBA" id="ARBA00022679"/>
    </source>
</evidence>
<dbReference type="OrthoDB" id="248923at2759"/>
<reference evidence="13" key="1">
    <citation type="submission" date="2021-01" db="EMBL/GenBank/DDBJ databases">
        <authorList>
            <consortium name="Genoscope - CEA"/>
            <person name="William W."/>
        </authorList>
    </citation>
    <scope>NUCLEOTIDE SEQUENCE</scope>
</reference>
<dbReference type="PROSITE" id="PS00108">
    <property type="entry name" value="PROTEIN_KINASE_ST"/>
    <property type="match status" value="1"/>
</dbReference>
<evidence type="ECO:0000256" key="11">
    <source>
        <dbReference type="SAM" id="MobiDB-lite"/>
    </source>
</evidence>
<dbReference type="SMART" id="SM00220">
    <property type="entry name" value="S_TKc"/>
    <property type="match status" value="1"/>
</dbReference>
<dbReference type="GO" id="GO:0004674">
    <property type="term" value="F:protein serine/threonine kinase activity"/>
    <property type="evidence" value="ECO:0007669"/>
    <property type="project" value="UniProtKB-KW"/>
</dbReference>
<accession>A0A8S1V053</accession>
<feature type="compositionally biased region" description="Polar residues" evidence="11">
    <location>
        <begin position="314"/>
        <end position="333"/>
    </location>
</feature>
<dbReference type="PROSITE" id="PS00107">
    <property type="entry name" value="PROTEIN_KINASE_ATP"/>
    <property type="match status" value="1"/>
</dbReference>
<keyword evidence="14" id="KW-1185">Reference proteome</keyword>
<evidence type="ECO:0000259" key="12">
    <source>
        <dbReference type="PROSITE" id="PS50011"/>
    </source>
</evidence>
<keyword evidence="4" id="KW-0808">Transferase</keyword>
<evidence type="ECO:0000256" key="10">
    <source>
        <dbReference type="PROSITE-ProRule" id="PRU10141"/>
    </source>
</evidence>
<feature type="compositionally biased region" description="Polar residues" evidence="11">
    <location>
        <begin position="289"/>
        <end position="298"/>
    </location>
</feature>
<dbReference type="PROSITE" id="PS50011">
    <property type="entry name" value="PROTEIN_KINASE_DOM"/>
    <property type="match status" value="1"/>
</dbReference>
<feature type="region of interest" description="Disordered" evidence="11">
    <location>
        <begin position="288"/>
        <end position="333"/>
    </location>
</feature>
<feature type="domain" description="Protein kinase" evidence="12">
    <location>
        <begin position="40"/>
        <end position="302"/>
    </location>
</feature>
<gene>
    <name evidence="13" type="ORF">POCTA_138.1.T0530201</name>
</gene>
<evidence type="ECO:0000256" key="1">
    <source>
        <dbReference type="ARBA" id="ARBA00010886"/>
    </source>
</evidence>
<protein>
    <recommendedName>
        <fullName evidence="2">non-specific serine/threonine protein kinase</fullName>
        <ecNumber evidence="2">2.7.11.1</ecNumber>
    </recommendedName>
</protein>
<organism evidence="13 14">
    <name type="scientific">Paramecium octaurelia</name>
    <dbReference type="NCBI Taxonomy" id="43137"/>
    <lineage>
        <taxon>Eukaryota</taxon>
        <taxon>Sar</taxon>
        <taxon>Alveolata</taxon>
        <taxon>Ciliophora</taxon>
        <taxon>Intramacronucleata</taxon>
        <taxon>Oligohymenophorea</taxon>
        <taxon>Peniculida</taxon>
        <taxon>Parameciidae</taxon>
        <taxon>Paramecium</taxon>
    </lineage>
</organism>
<proteinExistence type="inferred from homology"/>
<dbReference type="Proteomes" id="UP000683925">
    <property type="component" value="Unassembled WGS sequence"/>
</dbReference>
<dbReference type="EC" id="2.7.11.1" evidence="2"/>
<feature type="binding site" evidence="10">
    <location>
        <position position="69"/>
    </location>
    <ligand>
        <name>ATP</name>
        <dbReference type="ChEBI" id="CHEBI:30616"/>
    </ligand>
</feature>
<name>A0A8S1V053_PAROT</name>
<dbReference type="PANTHER" id="PTHR44899">
    <property type="entry name" value="CAMK FAMILY PROTEIN KINASE"/>
    <property type="match status" value="1"/>
</dbReference>
<dbReference type="CDD" id="cd08215">
    <property type="entry name" value="STKc_Nek"/>
    <property type="match status" value="1"/>
</dbReference>
<keyword evidence="5 10" id="KW-0547">Nucleotide-binding</keyword>
<dbReference type="InterPro" id="IPR008271">
    <property type="entry name" value="Ser/Thr_kinase_AS"/>
</dbReference>
<evidence type="ECO:0000256" key="2">
    <source>
        <dbReference type="ARBA" id="ARBA00012513"/>
    </source>
</evidence>
<evidence type="ECO:0000313" key="14">
    <source>
        <dbReference type="Proteomes" id="UP000683925"/>
    </source>
</evidence>
<dbReference type="Pfam" id="PF00069">
    <property type="entry name" value="Pkinase"/>
    <property type="match status" value="1"/>
</dbReference>
<comment type="similarity">
    <text evidence="1">Belongs to the protein kinase superfamily. NEK Ser/Thr protein kinase family. NIMA subfamily.</text>
</comment>
<evidence type="ECO:0000256" key="6">
    <source>
        <dbReference type="ARBA" id="ARBA00022777"/>
    </source>
</evidence>
<evidence type="ECO:0000256" key="7">
    <source>
        <dbReference type="ARBA" id="ARBA00022840"/>
    </source>
</evidence>
<keyword evidence="3" id="KW-0723">Serine/threonine-protein kinase</keyword>
<evidence type="ECO:0000256" key="5">
    <source>
        <dbReference type="ARBA" id="ARBA00022741"/>
    </source>
</evidence>
<comment type="catalytic activity">
    <reaction evidence="9">
        <text>L-seryl-[protein] + ATP = O-phospho-L-seryl-[protein] + ADP + H(+)</text>
        <dbReference type="Rhea" id="RHEA:17989"/>
        <dbReference type="Rhea" id="RHEA-COMP:9863"/>
        <dbReference type="Rhea" id="RHEA-COMP:11604"/>
        <dbReference type="ChEBI" id="CHEBI:15378"/>
        <dbReference type="ChEBI" id="CHEBI:29999"/>
        <dbReference type="ChEBI" id="CHEBI:30616"/>
        <dbReference type="ChEBI" id="CHEBI:83421"/>
        <dbReference type="ChEBI" id="CHEBI:456216"/>
        <dbReference type="EC" id="2.7.11.1"/>
    </reaction>
</comment>
<evidence type="ECO:0000313" key="13">
    <source>
        <dbReference type="EMBL" id="CAD8169382.1"/>
    </source>
</evidence>
<dbReference type="FunFam" id="3.30.200.20:FF:000097">
    <property type="entry name" value="Probable serine/threonine-protein kinase nek1"/>
    <property type="match status" value="1"/>
</dbReference>
<dbReference type="InterPro" id="IPR017441">
    <property type="entry name" value="Protein_kinase_ATP_BS"/>
</dbReference>